<evidence type="ECO:0000313" key="3">
    <source>
        <dbReference type="Proteomes" id="UP000092683"/>
    </source>
</evidence>
<dbReference type="OrthoDB" id="7605636at2"/>
<sequence>MAKNNSEFYVHALKDGELHSFGPGEDIPAWVKVNNPYVSGKQDSEDEPVVDEPKAAAAEGDEEPKPRRGRARS</sequence>
<comment type="caution">
    <text evidence="2">The sequence shown here is derived from an EMBL/GenBank/DDBJ whole genome shotgun (WGS) entry which is preliminary data.</text>
</comment>
<dbReference type="Proteomes" id="UP000092683">
    <property type="component" value="Unassembled WGS sequence"/>
</dbReference>
<name>A0A1B9DA56_MYCMA</name>
<dbReference type="AlphaFoldDB" id="A0A1B9DA56"/>
<dbReference type="EMBL" id="MBEE01000080">
    <property type="protein sequence ID" value="OCB57643.1"/>
    <property type="molecule type" value="Genomic_DNA"/>
</dbReference>
<reference evidence="2 3" key="1">
    <citation type="submission" date="2016-06" db="EMBL/GenBank/DDBJ databases">
        <authorList>
            <person name="Kjaerup R.B."/>
            <person name="Dalgaard T.S."/>
            <person name="Juul-Madsen H.R."/>
        </authorList>
    </citation>
    <scope>NUCLEOTIDE SEQUENCE [LARGE SCALE GENOMIC DNA]</scope>
    <source>
        <strain evidence="2 3">E3012</strain>
    </source>
</reference>
<protein>
    <submittedName>
        <fullName evidence="2">Uncharacterized protein</fullName>
    </submittedName>
</protein>
<organism evidence="2 3">
    <name type="scientific">Mycobacterium malmoense</name>
    <dbReference type="NCBI Taxonomy" id="1780"/>
    <lineage>
        <taxon>Bacteria</taxon>
        <taxon>Bacillati</taxon>
        <taxon>Actinomycetota</taxon>
        <taxon>Actinomycetes</taxon>
        <taxon>Mycobacteriales</taxon>
        <taxon>Mycobacteriaceae</taxon>
        <taxon>Mycobacterium</taxon>
    </lineage>
</organism>
<dbReference type="RefSeq" id="WP_065480346.1">
    <property type="nucleotide sequence ID" value="NZ_MBEE01000080.1"/>
</dbReference>
<feature type="region of interest" description="Disordered" evidence="1">
    <location>
        <begin position="36"/>
        <end position="73"/>
    </location>
</feature>
<evidence type="ECO:0000256" key="1">
    <source>
        <dbReference type="SAM" id="MobiDB-lite"/>
    </source>
</evidence>
<accession>A0A1B9DA56</accession>
<gene>
    <name evidence="2" type="ORF">A5677_16900</name>
</gene>
<evidence type="ECO:0000313" key="2">
    <source>
        <dbReference type="EMBL" id="OCB57643.1"/>
    </source>
</evidence>
<proteinExistence type="predicted"/>